<dbReference type="Pfam" id="PF24138">
    <property type="entry name" value="TPR_TNPO3_IPO13_2nd"/>
    <property type="match status" value="1"/>
</dbReference>
<dbReference type="InterPro" id="IPR001494">
    <property type="entry name" value="Importin-beta_N"/>
</dbReference>
<sequence>MADISAVLAALDVFTRTPDKASLDKANSWLQEFQHSPEAWTTCNVLLSSPGVPLAAKVFAAQTIRTKVTYDLSQVDTANLSALRDTLIAALEAYTSGPRSIIVQLCLALAGLAMQFSAWDNAVETMIAKFGSNPSTVPILLQFLALLPEELHTNHKVPITDSEWNDRLSALVTTNVKRVLNLLNLYIQASGVTIDIQNQVFACLRSWIVSGEVYLPDLVSSPLLGFAFEAISSDQLFDSVVDLICDIIHETQEIDDNMALIELIVPRAIALRPLLSQDRENPDRIKGYARIFAEAGETYRILIVRHPETFYPIVEALAECTSYPDLDIVPITFPFWSRLAQVIGKKSSVPPPFAQAYRSVMNVIIKHLQFPPDAAPLSGQEAEDFRAFRHVMGDTLKDCCDVLETESCLLATYDMIASALSRPGSTISWQEIEAPLFALRSMGAVVDPKDESSVPKILQLIPQLPLHPRVRYAALLIISRYTEWINMHPDFIQLQLQYISAGFGDPDLEVCAAAGQALKYLCQDCKQHLVPVLPTLHTFLNTVGSKLLQDDRRKIYEAIAHVISAMPMQKASESLKSFSLDILAAIHTVASKPGQATKQELQAVSDGLENLEAMLFVIGGFGEELPVACQNTCQETWSIFQVFLSKYGTDSELVERSTRVLRYGLSFFDRAVLAVAPAVAASMTIGFEATGIASYLWIGGKLVGQFGDEDDESLHGAFAELFHRSTNKLMNLLHTNSAGTLSDVIDDYMRLSLQVLRQTPDIFFDPSILPSAFRAASEALTLVQSDVVITALDLLQEIFSHQCLDPSTPNPPNFITYAHSINNVLDSQGANFIGTLLVGLVGDFPPESNPVVISIFRIVAAIWPTQILAWLPDVLQQMPSAVVTDQVKQTF</sequence>
<protein>
    <recommendedName>
        <fullName evidence="1">Importin N-terminal domain-containing protein</fullName>
    </recommendedName>
</protein>
<keyword evidence="3" id="KW-1185">Reference proteome</keyword>
<dbReference type="Pfam" id="PF24139">
    <property type="entry name" value="TPR_TNPO3_IPO13_4th"/>
    <property type="match status" value="1"/>
</dbReference>
<dbReference type="EMBL" id="JAACJN010000040">
    <property type="protein sequence ID" value="KAF5385512.1"/>
    <property type="molecule type" value="Genomic_DNA"/>
</dbReference>
<dbReference type="PANTHER" id="PTHR12363">
    <property type="entry name" value="TRANSPORTIN 3 AND IMPORTIN 13"/>
    <property type="match status" value="1"/>
</dbReference>
<reference evidence="2 3" key="1">
    <citation type="journal article" date="2020" name="ISME J.">
        <title>Uncovering the hidden diversity of litter-decomposition mechanisms in mushroom-forming fungi.</title>
        <authorList>
            <person name="Floudas D."/>
            <person name="Bentzer J."/>
            <person name="Ahren D."/>
            <person name="Johansson T."/>
            <person name="Persson P."/>
            <person name="Tunlid A."/>
        </authorList>
    </citation>
    <scope>NUCLEOTIDE SEQUENCE [LARGE SCALE GENOMIC DNA]</scope>
    <source>
        <strain evidence="2 3">CBS 406.79</strain>
    </source>
</reference>
<evidence type="ECO:0000259" key="1">
    <source>
        <dbReference type="PROSITE" id="PS50166"/>
    </source>
</evidence>
<dbReference type="InterPro" id="IPR057941">
    <property type="entry name" value="TPR_TNPO3_IPO13_2nd"/>
</dbReference>
<gene>
    <name evidence="2" type="ORF">D9757_005366</name>
</gene>
<dbReference type="OrthoDB" id="435593at2759"/>
<evidence type="ECO:0000313" key="3">
    <source>
        <dbReference type="Proteomes" id="UP000518752"/>
    </source>
</evidence>
<dbReference type="Pfam" id="PF24140">
    <property type="entry name" value="TPR_TNPO3_IPO13_3rd"/>
    <property type="match status" value="1"/>
</dbReference>
<dbReference type="AlphaFoldDB" id="A0A8H5HLI7"/>
<dbReference type="InterPro" id="IPR011989">
    <property type="entry name" value="ARM-like"/>
</dbReference>
<dbReference type="SUPFAM" id="SSF48371">
    <property type="entry name" value="ARM repeat"/>
    <property type="match status" value="1"/>
</dbReference>
<comment type="caution">
    <text evidence="2">The sequence shown here is derived from an EMBL/GenBank/DDBJ whole genome shotgun (WGS) entry which is preliminary data.</text>
</comment>
<name>A0A8H5HLI7_9AGAR</name>
<evidence type="ECO:0000313" key="2">
    <source>
        <dbReference type="EMBL" id="KAF5385512.1"/>
    </source>
</evidence>
<dbReference type="GO" id="GO:0005737">
    <property type="term" value="C:cytoplasm"/>
    <property type="evidence" value="ECO:0007669"/>
    <property type="project" value="TreeGrafter"/>
</dbReference>
<dbReference type="PROSITE" id="PS50166">
    <property type="entry name" value="IMPORTIN_B_NT"/>
    <property type="match status" value="1"/>
</dbReference>
<dbReference type="InterPro" id="IPR057942">
    <property type="entry name" value="TPR_TNPO3_IPO13_3rd"/>
</dbReference>
<dbReference type="Gene3D" id="1.25.10.10">
    <property type="entry name" value="Leucine-rich Repeat Variant"/>
    <property type="match status" value="1"/>
</dbReference>
<dbReference type="GO" id="GO:0031267">
    <property type="term" value="F:small GTPase binding"/>
    <property type="evidence" value="ECO:0007669"/>
    <property type="project" value="InterPro"/>
</dbReference>
<dbReference type="InterPro" id="IPR016024">
    <property type="entry name" value="ARM-type_fold"/>
</dbReference>
<feature type="domain" description="Importin N-terminal" evidence="1">
    <location>
        <begin position="26"/>
        <end position="93"/>
    </location>
</feature>
<dbReference type="Pfam" id="PF08389">
    <property type="entry name" value="Xpo1"/>
    <property type="match status" value="1"/>
</dbReference>
<organism evidence="2 3">
    <name type="scientific">Collybiopsis confluens</name>
    <dbReference type="NCBI Taxonomy" id="2823264"/>
    <lineage>
        <taxon>Eukaryota</taxon>
        <taxon>Fungi</taxon>
        <taxon>Dikarya</taxon>
        <taxon>Basidiomycota</taxon>
        <taxon>Agaricomycotina</taxon>
        <taxon>Agaricomycetes</taxon>
        <taxon>Agaricomycetidae</taxon>
        <taxon>Agaricales</taxon>
        <taxon>Marasmiineae</taxon>
        <taxon>Omphalotaceae</taxon>
        <taxon>Collybiopsis</taxon>
    </lineage>
</organism>
<dbReference type="SMART" id="SM00913">
    <property type="entry name" value="IBN_N"/>
    <property type="match status" value="1"/>
</dbReference>
<dbReference type="PANTHER" id="PTHR12363:SF53">
    <property type="entry name" value="MRNA TRANSPORT REGULATOR MTR10"/>
    <property type="match status" value="1"/>
</dbReference>
<dbReference type="Proteomes" id="UP000518752">
    <property type="component" value="Unassembled WGS sequence"/>
</dbReference>
<dbReference type="InterPro" id="IPR051345">
    <property type="entry name" value="Importin_beta-like_NTR"/>
</dbReference>
<dbReference type="GO" id="GO:0006606">
    <property type="term" value="P:protein import into nucleus"/>
    <property type="evidence" value="ECO:0007669"/>
    <property type="project" value="TreeGrafter"/>
</dbReference>
<dbReference type="InterPro" id="IPR013598">
    <property type="entry name" value="Exportin-1/Importin-b-like"/>
</dbReference>
<dbReference type="Pfam" id="PF03810">
    <property type="entry name" value="IBN_N"/>
    <property type="match status" value="1"/>
</dbReference>
<dbReference type="InterPro" id="IPR058537">
    <property type="entry name" value="TPR_TNPO3_IPO13_4th"/>
</dbReference>
<accession>A0A8H5HLI7</accession>
<proteinExistence type="predicted"/>